<name>A0A379SGE8_SALER</name>
<protein>
    <submittedName>
        <fullName evidence="1">Uncharacterized protein</fullName>
    </submittedName>
</protein>
<evidence type="ECO:0000313" key="1">
    <source>
        <dbReference type="EMBL" id="SUG27304.1"/>
    </source>
</evidence>
<evidence type="ECO:0000313" key="2">
    <source>
        <dbReference type="Proteomes" id="UP000254332"/>
    </source>
</evidence>
<accession>A0A379SGE8</accession>
<gene>
    <name evidence="1" type="ORF">NCTC10718_04619</name>
</gene>
<sequence>MNTHIITGWNNNSVYASGKDCDMNTILGYIAVPFTIEHGSAGAISRIIELARLKEMRPLFEKFNNLTCYCVGLDRPSVDELNLLAVTVTTLHKNINNYILKLESKISQCTIALAALSKGSVSGSGYYIRQQIQQNEDNRERSQNQIAVAEKDRLYVESVISLLRSLVRSEKESNPEFILNTELPKTDTDNSGWYFFRRGNEAGEMVLASLERVQKALDNIIVNCTCVGSNIRHKEEKNALINAYTYYYSSGGETLRFAIALSDYIGAVMEPVRNTIKKEYKMTHSFSTNY</sequence>
<dbReference type="Proteomes" id="UP000254332">
    <property type="component" value="Unassembled WGS sequence"/>
</dbReference>
<dbReference type="AlphaFoldDB" id="A0A379SGE8"/>
<organism evidence="1 2">
    <name type="scientific">Salmonella enterica</name>
    <name type="common">Salmonella choleraesuis</name>
    <dbReference type="NCBI Taxonomy" id="28901"/>
    <lineage>
        <taxon>Bacteria</taxon>
        <taxon>Pseudomonadati</taxon>
        <taxon>Pseudomonadota</taxon>
        <taxon>Gammaproteobacteria</taxon>
        <taxon>Enterobacterales</taxon>
        <taxon>Enterobacteriaceae</taxon>
        <taxon>Salmonella</taxon>
    </lineage>
</organism>
<proteinExistence type="predicted"/>
<reference evidence="1 2" key="1">
    <citation type="submission" date="2018-06" db="EMBL/GenBank/DDBJ databases">
        <authorList>
            <consortium name="Pathogen Informatics"/>
            <person name="Doyle S."/>
        </authorList>
    </citation>
    <scope>NUCLEOTIDE SEQUENCE [LARGE SCALE GENOMIC DNA]</scope>
    <source>
        <strain evidence="1 2">NCTC10718</strain>
    </source>
</reference>
<dbReference type="EMBL" id="UGWQ01000002">
    <property type="protein sequence ID" value="SUG27304.1"/>
    <property type="molecule type" value="Genomic_DNA"/>
</dbReference>